<evidence type="ECO:0000313" key="2">
    <source>
        <dbReference type="Proteomes" id="UP001281147"/>
    </source>
</evidence>
<dbReference type="EMBL" id="JAUTXU010000080">
    <property type="protein sequence ID" value="KAK3710989.1"/>
    <property type="molecule type" value="Genomic_DNA"/>
</dbReference>
<proteinExistence type="predicted"/>
<gene>
    <name evidence="1" type="ORF">LTR37_010010</name>
</gene>
<evidence type="ECO:0000313" key="1">
    <source>
        <dbReference type="EMBL" id="KAK3710989.1"/>
    </source>
</evidence>
<protein>
    <submittedName>
        <fullName evidence="1">Uncharacterized protein</fullName>
    </submittedName>
</protein>
<dbReference type="Proteomes" id="UP001281147">
    <property type="component" value="Unassembled WGS sequence"/>
</dbReference>
<organism evidence="1 2">
    <name type="scientific">Vermiconidia calcicola</name>
    <dbReference type="NCBI Taxonomy" id="1690605"/>
    <lineage>
        <taxon>Eukaryota</taxon>
        <taxon>Fungi</taxon>
        <taxon>Dikarya</taxon>
        <taxon>Ascomycota</taxon>
        <taxon>Pezizomycotina</taxon>
        <taxon>Dothideomycetes</taxon>
        <taxon>Dothideomycetidae</taxon>
        <taxon>Mycosphaerellales</taxon>
        <taxon>Extremaceae</taxon>
        <taxon>Vermiconidia</taxon>
    </lineage>
</organism>
<accession>A0ACC3N6P1</accession>
<reference evidence="1" key="1">
    <citation type="submission" date="2023-07" db="EMBL/GenBank/DDBJ databases">
        <title>Black Yeasts Isolated from many extreme environments.</title>
        <authorList>
            <person name="Coleine C."/>
            <person name="Stajich J.E."/>
            <person name="Selbmann L."/>
        </authorList>
    </citation>
    <scope>NUCLEOTIDE SEQUENCE</scope>
    <source>
        <strain evidence="1">CCFEE 5714</strain>
    </source>
</reference>
<keyword evidence="2" id="KW-1185">Reference proteome</keyword>
<sequence length="201" mass="22615">MLSRSTTKQRLWVLPWGLFPRRVTIYLKEKGIMDDFEVIPVEITAEGMAQPPWKPAGSMPILEVRQPTAEGQNDGIFIFQSIPILEYLEDVYAPHSGTPDMRGTTPEERAKVRDCLSVISEATDTFGLYVHNASKIFDGMEEQDRGAASVALKRTHHLLSLLERVADPNGPWLASAGRVRRLSNAWLCLQYSSQEKCIGWT</sequence>
<comment type="caution">
    <text evidence="1">The sequence shown here is derived from an EMBL/GenBank/DDBJ whole genome shotgun (WGS) entry which is preliminary data.</text>
</comment>
<name>A0ACC3N6P1_9PEZI</name>